<evidence type="ECO:0000313" key="1">
    <source>
        <dbReference type="EMBL" id="KAI1879997.1"/>
    </source>
</evidence>
<gene>
    <name evidence="1" type="ORF">JX265_001618</name>
</gene>
<comment type="caution">
    <text evidence="1">The sequence shown here is derived from an EMBL/GenBank/DDBJ whole genome shotgun (WGS) entry which is preliminary data.</text>
</comment>
<dbReference type="EMBL" id="JAFIMR010000003">
    <property type="protein sequence ID" value="KAI1879997.1"/>
    <property type="molecule type" value="Genomic_DNA"/>
</dbReference>
<dbReference type="Proteomes" id="UP000829685">
    <property type="component" value="Unassembled WGS sequence"/>
</dbReference>
<name>A0A9P9WVR2_9PEZI</name>
<reference evidence="1" key="1">
    <citation type="submission" date="2021-03" db="EMBL/GenBank/DDBJ databases">
        <title>Revisited historic fungal species revealed as producer of novel bioactive compounds through whole genome sequencing and comparative genomics.</title>
        <authorList>
            <person name="Vignolle G.A."/>
            <person name="Hochenegger N."/>
            <person name="Mach R.L."/>
            <person name="Mach-Aigner A.R."/>
            <person name="Javad Rahimi M."/>
            <person name="Salim K.A."/>
            <person name="Chan C.M."/>
            <person name="Lim L.B.L."/>
            <person name="Cai F."/>
            <person name="Druzhinina I.S."/>
            <person name="U'Ren J.M."/>
            <person name="Derntl C."/>
        </authorList>
    </citation>
    <scope>NUCLEOTIDE SEQUENCE</scope>
    <source>
        <strain evidence="1">TUCIM 5799</strain>
    </source>
</reference>
<accession>A0A9P9WVR2</accession>
<organism evidence="1 2">
    <name type="scientific">Neoarthrinium moseri</name>
    <dbReference type="NCBI Taxonomy" id="1658444"/>
    <lineage>
        <taxon>Eukaryota</taxon>
        <taxon>Fungi</taxon>
        <taxon>Dikarya</taxon>
        <taxon>Ascomycota</taxon>
        <taxon>Pezizomycotina</taxon>
        <taxon>Sordariomycetes</taxon>
        <taxon>Xylariomycetidae</taxon>
        <taxon>Amphisphaeriales</taxon>
        <taxon>Apiosporaceae</taxon>
        <taxon>Neoarthrinium</taxon>
    </lineage>
</organism>
<sequence>MSRHELSVSRRTLPESWYTPYRSTLLPPGCVPVRFSDPGFNTTWQSLFQCLYAQCDGPDYGPALLHSMHTCIASGAEIHMEASNSADPELLRAREVEYLAGRELPEVPGLQLRQDSAGGQGFGPTTTTTAWVTTTGTVTAAGNTSPMGVTPFPGASGQAGNTPGNGNGGVGPILTITNLVTVTTTVNSGGLLPAFSMPELGSSHDAGGGPIITPFVGPNASSAAPTRPWMVTASETAERHRPSYVGLMLWASAMLALDIYVNASWGYT</sequence>
<keyword evidence="2" id="KW-1185">Reference proteome</keyword>
<proteinExistence type="predicted"/>
<evidence type="ECO:0000313" key="2">
    <source>
        <dbReference type="Proteomes" id="UP000829685"/>
    </source>
</evidence>
<protein>
    <submittedName>
        <fullName evidence="1">Uncharacterized protein</fullName>
    </submittedName>
</protein>
<dbReference type="AlphaFoldDB" id="A0A9P9WVR2"/>